<keyword evidence="1" id="KW-0732">Signal</keyword>
<proteinExistence type="predicted"/>
<feature type="chain" id="PRO_5046024384" evidence="1">
    <location>
        <begin position="20"/>
        <end position="182"/>
    </location>
</feature>
<evidence type="ECO:0000313" key="3">
    <source>
        <dbReference type="Proteomes" id="UP001189429"/>
    </source>
</evidence>
<reference evidence="2" key="1">
    <citation type="submission" date="2023-10" db="EMBL/GenBank/DDBJ databases">
        <authorList>
            <person name="Chen Y."/>
            <person name="Shah S."/>
            <person name="Dougan E. K."/>
            <person name="Thang M."/>
            <person name="Chan C."/>
        </authorList>
    </citation>
    <scope>NUCLEOTIDE SEQUENCE [LARGE SCALE GENOMIC DNA]</scope>
</reference>
<name>A0ABN9R738_9DINO</name>
<sequence length="182" mass="19545">MFSAYLRLVELLSLQVTDVLVLIPGSPFYAAHLRRAGRGQPSEVGLCDETLLLGSSAPPLRGHLLVARRVAAAGPALFDFDCRSLSENFKGAGKNCVPSARRPDLTSISSGRAKDSGRWGGDRSALRCEAHGALQLQEKLVSEETRSRALHCLQDVEARLPSDTPQSTRAALSSKGLLALRL</sequence>
<keyword evidence="3" id="KW-1185">Reference proteome</keyword>
<dbReference type="Proteomes" id="UP001189429">
    <property type="component" value="Unassembled WGS sequence"/>
</dbReference>
<evidence type="ECO:0000313" key="2">
    <source>
        <dbReference type="EMBL" id="CAK0814669.1"/>
    </source>
</evidence>
<dbReference type="EMBL" id="CAUYUJ010005703">
    <property type="protein sequence ID" value="CAK0814669.1"/>
    <property type="molecule type" value="Genomic_DNA"/>
</dbReference>
<evidence type="ECO:0000256" key="1">
    <source>
        <dbReference type="SAM" id="SignalP"/>
    </source>
</evidence>
<organism evidence="2 3">
    <name type="scientific">Prorocentrum cordatum</name>
    <dbReference type="NCBI Taxonomy" id="2364126"/>
    <lineage>
        <taxon>Eukaryota</taxon>
        <taxon>Sar</taxon>
        <taxon>Alveolata</taxon>
        <taxon>Dinophyceae</taxon>
        <taxon>Prorocentrales</taxon>
        <taxon>Prorocentraceae</taxon>
        <taxon>Prorocentrum</taxon>
    </lineage>
</organism>
<comment type="caution">
    <text evidence="2">The sequence shown here is derived from an EMBL/GenBank/DDBJ whole genome shotgun (WGS) entry which is preliminary data.</text>
</comment>
<feature type="signal peptide" evidence="1">
    <location>
        <begin position="1"/>
        <end position="19"/>
    </location>
</feature>
<gene>
    <name evidence="2" type="ORF">PCOR1329_LOCUS18206</name>
</gene>
<protein>
    <submittedName>
        <fullName evidence="2">Uncharacterized protein</fullName>
    </submittedName>
</protein>
<accession>A0ABN9R738</accession>